<reference evidence="2" key="1">
    <citation type="journal article" date="2015" name="Nature">
        <title>Complex archaea that bridge the gap between prokaryotes and eukaryotes.</title>
        <authorList>
            <person name="Spang A."/>
            <person name="Saw J.H."/>
            <person name="Jorgensen S.L."/>
            <person name="Zaremba-Niedzwiedzka K."/>
            <person name="Martijn J."/>
            <person name="Lind A.E."/>
            <person name="van Eijk R."/>
            <person name="Schleper C."/>
            <person name="Guy L."/>
            <person name="Ettema T.J."/>
        </authorList>
    </citation>
    <scope>NUCLEOTIDE SEQUENCE</scope>
</reference>
<proteinExistence type="predicted"/>
<organism evidence="2">
    <name type="scientific">marine sediment metagenome</name>
    <dbReference type="NCBI Taxonomy" id="412755"/>
    <lineage>
        <taxon>unclassified sequences</taxon>
        <taxon>metagenomes</taxon>
        <taxon>ecological metagenomes</taxon>
    </lineage>
</organism>
<dbReference type="Pfam" id="PF01609">
    <property type="entry name" value="DDE_Tnp_1"/>
    <property type="match status" value="1"/>
</dbReference>
<dbReference type="GO" id="GO:0006313">
    <property type="term" value="P:DNA transposition"/>
    <property type="evidence" value="ECO:0007669"/>
    <property type="project" value="InterPro"/>
</dbReference>
<protein>
    <recommendedName>
        <fullName evidence="1">Transposase IS4-like domain-containing protein</fullName>
    </recommendedName>
</protein>
<dbReference type="GO" id="GO:0004803">
    <property type="term" value="F:transposase activity"/>
    <property type="evidence" value="ECO:0007669"/>
    <property type="project" value="InterPro"/>
</dbReference>
<accession>A0A0F9ECA3</accession>
<dbReference type="InterPro" id="IPR047654">
    <property type="entry name" value="IS1634_transpos"/>
</dbReference>
<dbReference type="GO" id="GO:0003677">
    <property type="term" value="F:DNA binding"/>
    <property type="evidence" value="ECO:0007669"/>
    <property type="project" value="InterPro"/>
</dbReference>
<dbReference type="NCBIfam" id="NF033559">
    <property type="entry name" value="transpos_IS1634"/>
    <property type="match status" value="1"/>
</dbReference>
<feature type="domain" description="Transposase IS4-like" evidence="1">
    <location>
        <begin position="200"/>
        <end position="490"/>
    </location>
</feature>
<evidence type="ECO:0000313" key="2">
    <source>
        <dbReference type="EMBL" id="KKL71594.1"/>
    </source>
</evidence>
<comment type="caution">
    <text evidence="2">The sequence shown here is derived from an EMBL/GenBank/DDBJ whole genome shotgun (WGS) entry which is preliminary data.</text>
</comment>
<dbReference type="PANTHER" id="PTHR34614:SF2">
    <property type="entry name" value="TRANSPOSASE IS4-LIKE DOMAIN-CONTAINING PROTEIN"/>
    <property type="match status" value="1"/>
</dbReference>
<dbReference type="InterPro" id="IPR002559">
    <property type="entry name" value="Transposase_11"/>
</dbReference>
<name>A0A0F9ECA3_9ZZZZ</name>
<gene>
    <name evidence="2" type="ORF">LCGC14_2093350</name>
</gene>
<dbReference type="SUPFAM" id="SSF53098">
    <property type="entry name" value="Ribonuclease H-like"/>
    <property type="match status" value="1"/>
</dbReference>
<dbReference type="PANTHER" id="PTHR34614">
    <property type="match status" value="1"/>
</dbReference>
<dbReference type="InterPro" id="IPR012337">
    <property type="entry name" value="RNaseH-like_sf"/>
</dbReference>
<dbReference type="AlphaFoldDB" id="A0A0F9ECA3"/>
<evidence type="ECO:0000259" key="1">
    <source>
        <dbReference type="Pfam" id="PF01609"/>
    </source>
</evidence>
<dbReference type="EMBL" id="LAZR01025543">
    <property type="protein sequence ID" value="KKL71594.1"/>
    <property type="molecule type" value="Genomic_DNA"/>
</dbReference>
<sequence length="558" mass="65083">MVYLTRKKKKGKYYLYLEEKAWINGRTRRAWQKYLGPEDKLKDIKFNSLLTRHANKVEVQTIEFGSSAALWQMAEEIELAKIIDANTGKKRKQNLSLGEYITIAAINRCVAPCSKSKLKRWYEKDWLSTRYDIDPQVLNAQTYWNHFQYLSKEILVQIELALGQIVVDKYDLDLDSLFYDPTNFFTFSKGSEESELLQFGHSKENRNGCRLVNYSLLCARESGVPLMHETYAGNTQDAQEFKQVPQRIADRLLALGRDPKRITLVFDKGNHSRDAFAAIDEIKLGFIASRRNSTHKDLLHVPRDEFTKTILPITQKAVEYFKTTKKIYGKDRILYVVLDPKKQKKYIIKFVEKLEKKILEIKEYFKDRLNVKMWSKKKAVEEKLKSLVGKRPLADVIITEVRGTDENMTLTVSIDEKARKAHEATLGRTILFTNREEWTPEAVIWGYREQYIVEHAFRDMKSPTAIAIRPMYHHADTSIRAHVFLCVISLLLLSLLRLKLARKSVPTSYNELHYELRSIHALKILTSPKAKPLWKLEKITKNASKFFRALNLRRLLAN</sequence>